<protein>
    <submittedName>
        <fullName evidence="5">AraC-like DNA-binding protein</fullName>
    </submittedName>
</protein>
<dbReference type="GO" id="GO:0003700">
    <property type="term" value="F:DNA-binding transcription factor activity"/>
    <property type="evidence" value="ECO:0007669"/>
    <property type="project" value="InterPro"/>
</dbReference>
<gene>
    <name evidence="5" type="ORF">IQ22_03393</name>
</gene>
<comment type="caution">
    <text evidence="5">The sequence shown here is derived from an EMBL/GenBank/DDBJ whole genome shotgun (WGS) entry which is preliminary data.</text>
</comment>
<dbReference type="RefSeq" id="WP_425298874.1">
    <property type="nucleotide sequence ID" value="NZ_VLKY01000011.1"/>
</dbReference>
<dbReference type="InterPro" id="IPR009057">
    <property type="entry name" value="Homeodomain-like_sf"/>
</dbReference>
<dbReference type="SUPFAM" id="SSF46689">
    <property type="entry name" value="Homeodomain-like"/>
    <property type="match status" value="1"/>
</dbReference>
<sequence>MQPNPSVHKGTISTHLVHEALQGFCEENLTPTELLSAVGLPSDILQVTTGRVPVPFYGKLWRRLARRYDDEFFGMDPRGMRSGSFEFLCRAGMSQPTVGAALTHGLAFLNLMFERLQGELMPSRSLAEIILREPQGPPNRAFAYFTYWMIVHGVACWLAGRRIPLLAVELRCEEPAFTADYRVMFSDNLRFNQNRTRIIFAASALDLPVRRSEPDLQRFLAEAPCNILEKYRDSDSLASRIKTQLRLVPGEHWPTSEVLVQTLCMSPATLRRRLAERGQSYQAIKDAVRKERAIDWLAEPAMSYSDIASQLGFADISSFYKAFRKWTGTNPGHYRNLILAQTDST</sequence>
<organism evidence="5 6">
    <name type="scientific">Pseudomonas duriflava</name>
    <dbReference type="NCBI Taxonomy" id="459528"/>
    <lineage>
        <taxon>Bacteria</taxon>
        <taxon>Pseudomonadati</taxon>
        <taxon>Pseudomonadota</taxon>
        <taxon>Gammaproteobacteria</taxon>
        <taxon>Pseudomonadales</taxon>
        <taxon>Pseudomonadaceae</taxon>
        <taxon>Pseudomonas</taxon>
    </lineage>
</organism>
<reference evidence="5 6" key="1">
    <citation type="journal article" date="2015" name="Stand. Genomic Sci.">
        <title>Genomic Encyclopedia of Bacterial and Archaeal Type Strains, Phase III: the genomes of soil and plant-associated and newly described type strains.</title>
        <authorList>
            <person name="Whitman W.B."/>
            <person name="Woyke T."/>
            <person name="Klenk H.P."/>
            <person name="Zhou Y."/>
            <person name="Lilburn T.G."/>
            <person name="Beck B.J."/>
            <person name="De Vos P."/>
            <person name="Vandamme P."/>
            <person name="Eisen J.A."/>
            <person name="Garrity G."/>
            <person name="Hugenholtz P."/>
            <person name="Kyrpides N.C."/>
        </authorList>
    </citation>
    <scope>NUCLEOTIDE SEQUENCE [LARGE SCALE GENOMIC DNA]</scope>
    <source>
        <strain evidence="5 6">CGMCC 1.6858</strain>
    </source>
</reference>
<dbReference type="EMBL" id="VLKY01000011">
    <property type="protein sequence ID" value="TWI52623.1"/>
    <property type="molecule type" value="Genomic_DNA"/>
</dbReference>
<dbReference type="Pfam" id="PF12625">
    <property type="entry name" value="Arabinose_bd"/>
    <property type="match status" value="1"/>
</dbReference>
<evidence type="ECO:0000313" key="6">
    <source>
        <dbReference type="Proteomes" id="UP000316905"/>
    </source>
</evidence>
<keyword evidence="3" id="KW-0804">Transcription</keyword>
<keyword evidence="6" id="KW-1185">Reference proteome</keyword>
<dbReference type="PROSITE" id="PS01124">
    <property type="entry name" value="HTH_ARAC_FAMILY_2"/>
    <property type="match status" value="1"/>
</dbReference>
<dbReference type="InterPro" id="IPR032687">
    <property type="entry name" value="AraC-type_N"/>
</dbReference>
<evidence type="ECO:0000256" key="3">
    <source>
        <dbReference type="ARBA" id="ARBA00023163"/>
    </source>
</evidence>
<dbReference type="Gene3D" id="1.10.10.60">
    <property type="entry name" value="Homeodomain-like"/>
    <property type="match status" value="1"/>
</dbReference>
<dbReference type="InterPro" id="IPR018060">
    <property type="entry name" value="HTH_AraC"/>
</dbReference>
<dbReference type="Pfam" id="PF12833">
    <property type="entry name" value="HTH_18"/>
    <property type="match status" value="1"/>
</dbReference>
<evidence type="ECO:0000256" key="2">
    <source>
        <dbReference type="ARBA" id="ARBA00023125"/>
    </source>
</evidence>
<accession>A0A562Q7B1</accession>
<feature type="domain" description="HTH araC/xylS-type" evidence="4">
    <location>
        <begin position="235"/>
        <end position="337"/>
    </location>
</feature>
<dbReference type="PANTHER" id="PTHR47894">
    <property type="entry name" value="HTH-TYPE TRANSCRIPTIONAL REGULATOR GADX"/>
    <property type="match status" value="1"/>
</dbReference>
<dbReference type="GO" id="GO:0005829">
    <property type="term" value="C:cytosol"/>
    <property type="evidence" value="ECO:0007669"/>
    <property type="project" value="TreeGrafter"/>
</dbReference>
<keyword evidence="1" id="KW-0805">Transcription regulation</keyword>
<evidence type="ECO:0000256" key="1">
    <source>
        <dbReference type="ARBA" id="ARBA00023015"/>
    </source>
</evidence>
<proteinExistence type="predicted"/>
<dbReference type="PANTHER" id="PTHR47894:SF1">
    <property type="entry name" value="HTH-TYPE TRANSCRIPTIONAL REGULATOR VQSM"/>
    <property type="match status" value="1"/>
</dbReference>
<dbReference type="SMART" id="SM00342">
    <property type="entry name" value="HTH_ARAC"/>
    <property type="match status" value="1"/>
</dbReference>
<keyword evidence="2 5" id="KW-0238">DNA-binding</keyword>
<evidence type="ECO:0000313" key="5">
    <source>
        <dbReference type="EMBL" id="TWI52623.1"/>
    </source>
</evidence>
<name>A0A562Q7B1_9PSED</name>
<dbReference type="Proteomes" id="UP000316905">
    <property type="component" value="Unassembled WGS sequence"/>
</dbReference>
<dbReference type="GO" id="GO:0000976">
    <property type="term" value="F:transcription cis-regulatory region binding"/>
    <property type="evidence" value="ECO:0007669"/>
    <property type="project" value="TreeGrafter"/>
</dbReference>
<dbReference type="AlphaFoldDB" id="A0A562Q7B1"/>
<evidence type="ECO:0000259" key="4">
    <source>
        <dbReference type="PROSITE" id="PS01124"/>
    </source>
</evidence>